<proteinExistence type="predicted"/>
<organism evidence="2 3">
    <name type="scientific">Alicyclobacillus cycloheptanicus</name>
    <dbReference type="NCBI Taxonomy" id="1457"/>
    <lineage>
        <taxon>Bacteria</taxon>
        <taxon>Bacillati</taxon>
        <taxon>Bacillota</taxon>
        <taxon>Bacilli</taxon>
        <taxon>Bacillales</taxon>
        <taxon>Alicyclobacillaceae</taxon>
        <taxon>Alicyclobacillus</taxon>
    </lineage>
</organism>
<feature type="region of interest" description="Disordered" evidence="1">
    <location>
        <begin position="44"/>
        <end position="64"/>
    </location>
</feature>
<name>A0ABT9XGN8_9BACL</name>
<dbReference type="Proteomes" id="UP001232973">
    <property type="component" value="Unassembled WGS sequence"/>
</dbReference>
<protein>
    <submittedName>
        <fullName evidence="2">Uncharacterized protein</fullName>
    </submittedName>
</protein>
<dbReference type="EMBL" id="JAUSTP010000007">
    <property type="protein sequence ID" value="MDQ0189471.1"/>
    <property type="molecule type" value="Genomic_DNA"/>
</dbReference>
<evidence type="ECO:0000313" key="2">
    <source>
        <dbReference type="EMBL" id="MDQ0189471.1"/>
    </source>
</evidence>
<accession>A0ABT9XGN8</accession>
<keyword evidence="3" id="KW-1185">Reference proteome</keyword>
<gene>
    <name evidence="2" type="ORF">J2S03_001303</name>
</gene>
<sequence>MDLVTQCIVNGWRRVAFIGTAKHAGKTTALNAFIARAGQARFQSPAGPLHSALPRSPADRSTRPGAVSTLGLLSVGLDGERLDTILGVSKPAIEAPSGTIIASAERALADSDAELEYLAALPIESPLGTVLVARVQRAGRVVLAGIRQRHHVELAAPALEQAGADLVLIDGAFDRVAAAAPDLVDAVVIAVGAIHGRTVEDAARHAFLLLQKFRLPEIPADLKAALQPAREQDVGGVLIASAAAEAPCAYPRGALPPCAYPPGPFPRGGISPGASPSEPSHAALTLVPGRGVSDFVRCLESAAPSLACASAHQPSITCYVPGAVTTTLLEALARCGVMHLVAAHPAQILASAEAIARWFRRGHRLSVWRRVPIAAIAVNPHSITGYDLPSEPLQDAIRQIAPGIPVINAKEWMRVAQS</sequence>
<evidence type="ECO:0000313" key="3">
    <source>
        <dbReference type="Proteomes" id="UP001232973"/>
    </source>
</evidence>
<comment type="caution">
    <text evidence="2">The sequence shown here is derived from an EMBL/GenBank/DDBJ whole genome shotgun (WGS) entry which is preliminary data.</text>
</comment>
<dbReference type="RefSeq" id="WP_274457130.1">
    <property type="nucleotide sequence ID" value="NZ_CP067097.1"/>
</dbReference>
<evidence type="ECO:0000256" key="1">
    <source>
        <dbReference type="SAM" id="MobiDB-lite"/>
    </source>
</evidence>
<reference evidence="2 3" key="1">
    <citation type="submission" date="2023-07" db="EMBL/GenBank/DDBJ databases">
        <title>Genomic Encyclopedia of Type Strains, Phase IV (KMG-IV): sequencing the most valuable type-strain genomes for metagenomic binning, comparative biology and taxonomic classification.</title>
        <authorList>
            <person name="Goeker M."/>
        </authorList>
    </citation>
    <scope>NUCLEOTIDE SEQUENCE [LARGE SCALE GENOMIC DNA]</scope>
    <source>
        <strain evidence="2 3">DSM 4006</strain>
    </source>
</reference>